<dbReference type="Pfam" id="PF13539">
    <property type="entry name" value="Peptidase_M15_4"/>
    <property type="match status" value="1"/>
</dbReference>
<evidence type="ECO:0000259" key="1">
    <source>
        <dbReference type="Pfam" id="PF13539"/>
    </source>
</evidence>
<dbReference type="Gene3D" id="3.30.1380.10">
    <property type="match status" value="1"/>
</dbReference>
<dbReference type="InterPro" id="IPR009045">
    <property type="entry name" value="Zn_M74/Hedgehog-like"/>
</dbReference>
<name>A0ABT4CQ22_9CLOT</name>
<gene>
    <name evidence="2" type="ORF">OXH55_10945</name>
</gene>
<accession>A0ABT4CQ22</accession>
<protein>
    <submittedName>
        <fullName evidence="2">M15 family metallopeptidase</fullName>
    </submittedName>
</protein>
<sequence>MKKMAISVIVLCMLVFGGVVEKGAMKNIAIAATEPDDIVYNVTMKQDLFCLMMAYPEYITNVERKTDGRVYIVMKSGKRILYDDKKVKNFQEKLNNADLQDMMEQRYPLSDITKLMDIDFNPGRIRVYPLLKEVYGGGKEQVQSNLVPVKLGYKTCLFNGNNKAADALQSVMKELTPLSQKRHDIYSCVFPTNGTFNYRCIAGTNRLSPHSFGTAIDLKSDKRDYWKWTSRKDGEKRLSIYPREIVQIFEKNNFIWGGKWGKFDILHFEYRPELILKSRYFADKPASDKSWYDGISCKDESVKKCIEIIDKVLE</sequence>
<reference evidence="2" key="1">
    <citation type="submission" date="2022-12" db="EMBL/GenBank/DDBJ databases">
        <authorList>
            <person name="Wang J."/>
        </authorList>
    </citation>
    <scope>NUCLEOTIDE SEQUENCE</scope>
    <source>
        <strain evidence="2">HY-42-06</strain>
    </source>
</reference>
<evidence type="ECO:0000313" key="3">
    <source>
        <dbReference type="Proteomes" id="UP001079657"/>
    </source>
</evidence>
<organism evidence="2 3">
    <name type="scientific">Clostridium ganghwense</name>
    <dbReference type="NCBI Taxonomy" id="312089"/>
    <lineage>
        <taxon>Bacteria</taxon>
        <taxon>Bacillati</taxon>
        <taxon>Bacillota</taxon>
        <taxon>Clostridia</taxon>
        <taxon>Eubacteriales</taxon>
        <taxon>Clostridiaceae</taxon>
        <taxon>Clostridium</taxon>
    </lineage>
</organism>
<dbReference type="InterPro" id="IPR039561">
    <property type="entry name" value="Peptidase_M15C"/>
</dbReference>
<dbReference type="SUPFAM" id="SSF55166">
    <property type="entry name" value="Hedgehog/DD-peptidase"/>
    <property type="match status" value="1"/>
</dbReference>
<keyword evidence="3" id="KW-1185">Reference proteome</keyword>
<dbReference type="Proteomes" id="UP001079657">
    <property type="component" value="Unassembled WGS sequence"/>
</dbReference>
<feature type="domain" description="Peptidase M15C" evidence="1">
    <location>
        <begin position="203"/>
        <end position="270"/>
    </location>
</feature>
<proteinExistence type="predicted"/>
<evidence type="ECO:0000313" key="2">
    <source>
        <dbReference type="EMBL" id="MCY6371151.1"/>
    </source>
</evidence>
<dbReference type="RefSeq" id="WP_268050008.1">
    <property type="nucleotide sequence ID" value="NZ_JAPQES010000003.1"/>
</dbReference>
<comment type="caution">
    <text evidence="2">The sequence shown here is derived from an EMBL/GenBank/DDBJ whole genome shotgun (WGS) entry which is preliminary data.</text>
</comment>
<dbReference type="EMBL" id="JAPQES010000003">
    <property type="protein sequence ID" value="MCY6371151.1"/>
    <property type="molecule type" value="Genomic_DNA"/>
</dbReference>